<keyword evidence="4" id="KW-1185">Reference proteome</keyword>
<comment type="caution">
    <text evidence="3">The sequence shown here is derived from an EMBL/GenBank/DDBJ whole genome shotgun (WGS) entry which is preliminary data.</text>
</comment>
<accession>A0A8K0CMN1</accession>
<gene>
    <name evidence="3" type="ORF">ILUMI_15993</name>
</gene>
<feature type="region of interest" description="Disordered" evidence="1">
    <location>
        <begin position="26"/>
        <end position="54"/>
    </location>
</feature>
<feature type="domain" description="DUF7869" evidence="2">
    <location>
        <begin position="59"/>
        <end position="111"/>
    </location>
</feature>
<evidence type="ECO:0000259" key="2">
    <source>
        <dbReference type="Pfam" id="PF25273"/>
    </source>
</evidence>
<name>A0A8K0CMN1_IGNLU</name>
<dbReference type="PANTHER" id="PTHR10773">
    <property type="entry name" value="DNA-DIRECTED RNA POLYMERASES I, II, AND III SUBUNIT RPABC2"/>
    <property type="match status" value="1"/>
</dbReference>
<dbReference type="EMBL" id="VTPC01056946">
    <property type="protein sequence ID" value="KAF2890180.1"/>
    <property type="molecule type" value="Genomic_DNA"/>
</dbReference>
<dbReference type="Proteomes" id="UP000801492">
    <property type="component" value="Unassembled WGS sequence"/>
</dbReference>
<dbReference type="PANTHER" id="PTHR10773:SF19">
    <property type="match status" value="1"/>
</dbReference>
<dbReference type="Pfam" id="PF25273">
    <property type="entry name" value="DUF7869"/>
    <property type="match status" value="1"/>
</dbReference>
<proteinExistence type="predicted"/>
<evidence type="ECO:0000313" key="4">
    <source>
        <dbReference type="Proteomes" id="UP000801492"/>
    </source>
</evidence>
<organism evidence="3 4">
    <name type="scientific">Ignelater luminosus</name>
    <name type="common">Cucubano</name>
    <name type="synonym">Pyrophorus luminosus</name>
    <dbReference type="NCBI Taxonomy" id="2038154"/>
    <lineage>
        <taxon>Eukaryota</taxon>
        <taxon>Metazoa</taxon>
        <taxon>Ecdysozoa</taxon>
        <taxon>Arthropoda</taxon>
        <taxon>Hexapoda</taxon>
        <taxon>Insecta</taxon>
        <taxon>Pterygota</taxon>
        <taxon>Neoptera</taxon>
        <taxon>Endopterygota</taxon>
        <taxon>Coleoptera</taxon>
        <taxon>Polyphaga</taxon>
        <taxon>Elateriformia</taxon>
        <taxon>Elateroidea</taxon>
        <taxon>Elateridae</taxon>
        <taxon>Agrypninae</taxon>
        <taxon>Pyrophorini</taxon>
        <taxon>Ignelater</taxon>
    </lineage>
</organism>
<dbReference type="AlphaFoldDB" id="A0A8K0CMN1"/>
<protein>
    <recommendedName>
        <fullName evidence="2">DUF7869 domain-containing protein</fullName>
    </recommendedName>
</protein>
<reference evidence="3" key="1">
    <citation type="submission" date="2019-08" db="EMBL/GenBank/DDBJ databases">
        <title>The genome of the North American firefly Photinus pyralis.</title>
        <authorList>
            <consortium name="Photinus pyralis genome working group"/>
            <person name="Fallon T.R."/>
            <person name="Sander Lower S.E."/>
            <person name="Weng J.-K."/>
        </authorList>
    </citation>
    <scope>NUCLEOTIDE SEQUENCE</scope>
    <source>
        <strain evidence="3">TRF0915ILg1</strain>
        <tissue evidence="3">Whole body</tissue>
    </source>
</reference>
<sequence length="168" mass="19729">VFKPKKHLCSTCETYKNFEEEEKEARKAELERHNKQTELSRQEKNRDKETAVENEKLLSDNCSVQNKNKYLKSMYMYVVKNFDIEKITHKCLIAGHTENKGNSMHSCIEKEKNRILKKNPIYGPSEIYGVAKLAKPTENPYTVIEMTTEVFVVWKKVCDTMEKNFVIN</sequence>
<dbReference type="InterPro" id="IPR057191">
    <property type="entry name" value="DUF7869"/>
</dbReference>
<evidence type="ECO:0000256" key="1">
    <source>
        <dbReference type="SAM" id="MobiDB-lite"/>
    </source>
</evidence>
<evidence type="ECO:0000313" key="3">
    <source>
        <dbReference type="EMBL" id="KAF2890180.1"/>
    </source>
</evidence>
<dbReference type="OrthoDB" id="6776127at2759"/>
<feature type="non-terminal residue" evidence="3">
    <location>
        <position position="1"/>
    </location>
</feature>